<dbReference type="Pfam" id="PF01210">
    <property type="entry name" value="NAD_Gly3P_dh_N"/>
    <property type="match status" value="1"/>
</dbReference>
<gene>
    <name evidence="14" type="primary">gpsA2</name>
    <name evidence="14" type="ORF">ING2E5A_0844</name>
</gene>
<evidence type="ECO:0000256" key="3">
    <source>
        <dbReference type="ARBA" id="ARBA00023002"/>
    </source>
</evidence>
<dbReference type="InterPro" id="IPR013328">
    <property type="entry name" value="6PGD_dom2"/>
</dbReference>
<evidence type="ECO:0000256" key="5">
    <source>
        <dbReference type="ARBA" id="ARBA00023209"/>
    </source>
</evidence>
<reference evidence="14 15" key="1">
    <citation type="submission" date="2016-08" db="EMBL/GenBank/DDBJ databases">
        <authorList>
            <person name="Seilhamer J.J."/>
        </authorList>
    </citation>
    <scope>NUCLEOTIDE SEQUENCE [LARGE SCALE GENOMIC DNA]</scope>
    <source>
        <strain evidence="14">ING2-E5A</strain>
    </source>
</reference>
<dbReference type="Pfam" id="PF07479">
    <property type="entry name" value="NAD_Gly3P_dh_C"/>
    <property type="match status" value="1"/>
</dbReference>
<dbReference type="KEGG" id="pmuc:ING2E5A_0844"/>
<dbReference type="GO" id="GO:0005829">
    <property type="term" value="C:cytosol"/>
    <property type="evidence" value="ECO:0007669"/>
    <property type="project" value="TreeGrafter"/>
</dbReference>
<dbReference type="GO" id="GO:0005975">
    <property type="term" value="P:carbohydrate metabolic process"/>
    <property type="evidence" value="ECO:0007669"/>
    <property type="project" value="InterPro"/>
</dbReference>
<keyword evidence="5" id="KW-0594">Phospholipid biosynthesis</keyword>
<feature type="domain" description="Glycerol-3-phosphate dehydrogenase NAD-dependent N-terminal" evidence="12">
    <location>
        <begin position="6"/>
        <end position="164"/>
    </location>
</feature>
<evidence type="ECO:0000313" key="15">
    <source>
        <dbReference type="Proteomes" id="UP000178485"/>
    </source>
</evidence>
<dbReference type="SUPFAM" id="SSF51735">
    <property type="entry name" value="NAD(P)-binding Rossmann-fold domains"/>
    <property type="match status" value="1"/>
</dbReference>
<evidence type="ECO:0000256" key="11">
    <source>
        <dbReference type="RuleBase" id="RU000439"/>
    </source>
</evidence>
<dbReference type="PRINTS" id="PR00077">
    <property type="entry name" value="GPDHDRGNASE"/>
</dbReference>
<dbReference type="GO" id="GO:0051287">
    <property type="term" value="F:NAD binding"/>
    <property type="evidence" value="ECO:0007669"/>
    <property type="project" value="InterPro"/>
</dbReference>
<comment type="catalytic activity">
    <reaction evidence="11">
        <text>sn-glycerol 3-phosphate + NADP(+) = dihydroxyacetone phosphate + NADPH + H(+)</text>
        <dbReference type="Rhea" id="RHEA:11096"/>
        <dbReference type="ChEBI" id="CHEBI:15378"/>
        <dbReference type="ChEBI" id="CHEBI:57597"/>
        <dbReference type="ChEBI" id="CHEBI:57642"/>
        <dbReference type="ChEBI" id="CHEBI:57783"/>
        <dbReference type="ChEBI" id="CHEBI:58349"/>
        <dbReference type="EC" id="1.1.1.94"/>
    </reaction>
</comment>
<keyword evidence="4" id="KW-0443">Lipid metabolism</keyword>
<evidence type="ECO:0000256" key="6">
    <source>
        <dbReference type="ARBA" id="ARBA00023264"/>
    </source>
</evidence>
<feature type="binding site" evidence="8">
    <location>
        <begin position="260"/>
        <end position="261"/>
    </location>
    <ligand>
        <name>substrate</name>
    </ligand>
</feature>
<evidence type="ECO:0000259" key="13">
    <source>
        <dbReference type="Pfam" id="PF07479"/>
    </source>
</evidence>
<dbReference type="InterPro" id="IPR008927">
    <property type="entry name" value="6-PGluconate_DH-like_C_sf"/>
</dbReference>
<dbReference type="InterPro" id="IPR011128">
    <property type="entry name" value="G3P_DH_NAD-dep_N"/>
</dbReference>
<accession>A0A1G4G599</accession>
<dbReference type="STRING" id="1642646.ING2E5A_0844"/>
<evidence type="ECO:0000256" key="10">
    <source>
        <dbReference type="RuleBase" id="RU000437"/>
    </source>
</evidence>
<evidence type="ECO:0000256" key="4">
    <source>
        <dbReference type="ARBA" id="ARBA00023098"/>
    </source>
</evidence>
<dbReference type="PROSITE" id="PS00957">
    <property type="entry name" value="NAD_G3PDH"/>
    <property type="match status" value="1"/>
</dbReference>
<dbReference type="InterPro" id="IPR036291">
    <property type="entry name" value="NAD(P)-bd_dom_sf"/>
</dbReference>
<evidence type="ECO:0000313" key="14">
    <source>
        <dbReference type="EMBL" id="SCM56365.1"/>
    </source>
</evidence>
<dbReference type="EC" id="1.1.1.94" evidence="11"/>
<dbReference type="GO" id="GO:0141153">
    <property type="term" value="F:glycerol-3-phosphate dehydrogenase (NADP+) activity"/>
    <property type="evidence" value="ECO:0007669"/>
    <property type="project" value="RHEA"/>
</dbReference>
<dbReference type="Gene3D" id="3.40.50.720">
    <property type="entry name" value="NAD(P)-binding Rossmann-like Domain"/>
    <property type="match status" value="1"/>
</dbReference>
<dbReference type="Gene3D" id="1.10.1040.10">
    <property type="entry name" value="N-(1-d-carboxylethyl)-l-norvaline Dehydrogenase, domain 2"/>
    <property type="match status" value="1"/>
</dbReference>
<dbReference type="PIRSF" id="PIRSF000114">
    <property type="entry name" value="Glycerol-3-P_dh"/>
    <property type="match status" value="1"/>
</dbReference>
<feature type="binding site" evidence="9">
    <location>
        <position position="260"/>
    </location>
    <ligand>
        <name>NAD(+)</name>
        <dbReference type="ChEBI" id="CHEBI:57540"/>
    </ligand>
</feature>
<dbReference type="RefSeq" id="WP_071136303.1">
    <property type="nucleotide sequence ID" value="NZ_DUQN01000031.1"/>
</dbReference>
<protein>
    <recommendedName>
        <fullName evidence="11">Glycerol-3-phosphate dehydrogenase</fullName>
        <ecNumber evidence="11">1.1.1.94</ecNumber>
    </recommendedName>
</protein>
<evidence type="ECO:0000256" key="1">
    <source>
        <dbReference type="ARBA" id="ARBA00011009"/>
    </source>
</evidence>
<comment type="similarity">
    <text evidence="1 10">Belongs to the NAD-dependent glycerol-3-phosphate dehydrogenase family.</text>
</comment>
<keyword evidence="6" id="KW-1208">Phospholipid metabolism</keyword>
<feature type="active site" description="Proton acceptor" evidence="7">
    <location>
        <position position="196"/>
    </location>
</feature>
<dbReference type="InterPro" id="IPR006168">
    <property type="entry name" value="G3P_DH_NAD-dep"/>
</dbReference>
<evidence type="ECO:0000259" key="12">
    <source>
        <dbReference type="Pfam" id="PF01210"/>
    </source>
</evidence>
<dbReference type="PANTHER" id="PTHR11728:SF1">
    <property type="entry name" value="GLYCEROL-3-PHOSPHATE DEHYDROGENASE [NAD(+)] 2, CHLOROPLASTIC"/>
    <property type="match status" value="1"/>
</dbReference>
<dbReference type="InterPro" id="IPR006109">
    <property type="entry name" value="G3P_DH_NAD-dep_C"/>
</dbReference>
<sequence length="332" mass="37161">MSSLGKIAILGGGTWATALAKIVLMNEKHINWFIRRDDQIEGFYKLGRNPSYLTNVKFNLAQITFYSNIEKAIKDSDTIIIAIPSPYVKQYMRKIWLSSTLKGKFVVSAVKGMIPNDNIVVSEYLMSSFKIPQEYIGVISGPCHAEEVALERLSFLTVASYDTTRAKLLSDAIRSRILNTSVSDDVVGIELAAVLKNIYAIIAGVCSGLQYGDNFQAVLMTHCAKEMKTLLDAIAPMERSICEQHYLGDMLVTGYSQFSRNRTLGTMIGKGYSVKTAQLEMEMIAEGYYGAKCIHEMNNHFKVDIPIAQTAYEILYEKLRPQTAIDELIKKF</sequence>
<dbReference type="GO" id="GO:0046168">
    <property type="term" value="P:glycerol-3-phosphate catabolic process"/>
    <property type="evidence" value="ECO:0007669"/>
    <property type="project" value="InterPro"/>
</dbReference>
<dbReference type="AlphaFoldDB" id="A0A1G4G599"/>
<dbReference type="GO" id="GO:0008654">
    <property type="term" value="P:phospholipid biosynthetic process"/>
    <property type="evidence" value="ECO:0007669"/>
    <property type="project" value="UniProtKB-KW"/>
</dbReference>
<evidence type="ECO:0000256" key="2">
    <source>
        <dbReference type="ARBA" id="ARBA00022516"/>
    </source>
</evidence>
<organism evidence="14 15">
    <name type="scientific">Petrimonas mucosa</name>
    <dbReference type="NCBI Taxonomy" id="1642646"/>
    <lineage>
        <taxon>Bacteria</taxon>
        <taxon>Pseudomonadati</taxon>
        <taxon>Bacteroidota</taxon>
        <taxon>Bacteroidia</taxon>
        <taxon>Bacteroidales</taxon>
        <taxon>Dysgonomonadaceae</taxon>
        <taxon>Petrimonas</taxon>
    </lineage>
</organism>
<proteinExistence type="inferred from homology"/>
<evidence type="ECO:0000256" key="8">
    <source>
        <dbReference type="PIRSR" id="PIRSR000114-2"/>
    </source>
</evidence>
<dbReference type="NCBIfam" id="NF000940">
    <property type="entry name" value="PRK00094.1-2"/>
    <property type="match status" value="1"/>
</dbReference>
<keyword evidence="3 10" id="KW-0560">Oxidoreductase</keyword>
<dbReference type="SUPFAM" id="SSF48179">
    <property type="entry name" value="6-phosphogluconate dehydrogenase C-terminal domain-like"/>
    <property type="match status" value="1"/>
</dbReference>
<feature type="binding site" evidence="9">
    <location>
        <position position="145"/>
    </location>
    <ligand>
        <name>NAD(+)</name>
        <dbReference type="ChEBI" id="CHEBI:57540"/>
    </ligand>
</feature>
<feature type="domain" description="Glycerol-3-phosphate dehydrogenase NAD-dependent C-terminal" evidence="13">
    <location>
        <begin position="185"/>
        <end position="325"/>
    </location>
</feature>
<dbReference type="Proteomes" id="UP000178485">
    <property type="component" value="Chromosome i"/>
</dbReference>
<dbReference type="PANTHER" id="PTHR11728">
    <property type="entry name" value="GLYCEROL-3-PHOSPHATE DEHYDROGENASE"/>
    <property type="match status" value="1"/>
</dbReference>
<keyword evidence="9 10" id="KW-0520">NAD</keyword>
<evidence type="ECO:0000256" key="7">
    <source>
        <dbReference type="PIRSR" id="PIRSR000114-1"/>
    </source>
</evidence>
<name>A0A1G4G599_9BACT</name>
<evidence type="ECO:0000256" key="9">
    <source>
        <dbReference type="PIRSR" id="PIRSR000114-3"/>
    </source>
</evidence>
<feature type="binding site" evidence="8">
    <location>
        <position position="111"/>
    </location>
    <ligand>
        <name>substrate</name>
    </ligand>
</feature>
<keyword evidence="15" id="KW-1185">Reference proteome</keyword>
<keyword evidence="2" id="KW-0444">Lipid biosynthesis</keyword>
<dbReference type="EMBL" id="LT608328">
    <property type="protein sequence ID" value="SCM56365.1"/>
    <property type="molecule type" value="Genomic_DNA"/>
</dbReference>